<name>V5URL7_9CAUD</name>
<evidence type="ECO:0000313" key="2">
    <source>
        <dbReference type="EMBL" id="AHB79577.1"/>
    </source>
</evidence>
<proteinExistence type="predicted"/>
<evidence type="ECO:0000313" key="3">
    <source>
        <dbReference type="Proteomes" id="UP000018806"/>
    </source>
</evidence>
<feature type="region of interest" description="Disordered" evidence="1">
    <location>
        <begin position="117"/>
        <end position="137"/>
    </location>
</feature>
<dbReference type="Proteomes" id="UP000018806">
    <property type="component" value="Segment"/>
</dbReference>
<dbReference type="GeneID" id="18479844"/>
<gene>
    <name evidence="2" type="primary">47</name>
    <name evidence="2" type="ORF">PBI_VALIDUS_47</name>
</gene>
<evidence type="ECO:0000256" key="1">
    <source>
        <dbReference type="SAM" id="MobiDB-lite"/>
    </source>
</evidence>
<dbReference type="OrthoDB" id="18151at10239"/>
<dbReference type="EMBL" id="KF713486">
    <property type="protein sequence ID" value="AHB79577.1"/>
    <property type="molecule type" value="Genomic_DNA"/>
</dbReference>
<protein>
    <submittedName>
        <fullName evidence="2">Immunity repressor</fullName>
    </submittedName>
</protein>
<dbReference type="RefSeq" id="YP_009002697.1">
    <property type="nucleotide sequence ID" value="NC_023498.1"/>
</dbReference>
<sequence length="137" mass="14874">MPPHAPHAPDDADRLAAYLGFKLGRPLKLREILEALQMSKTRYYGQRDEGTLIRPDNLLRAARNLNLNPVELLAHFDLIADAEVIAYADTAAPSHPRAATATEGVQAAATTTTLDTAAAVRPQKRSRRPRGGEATLV</sequence>
<dbReference type="KEGG" id="vg:18479844"/>
<reference evidence="2 3" key="1">
    <citation type="submission" date="2013-09" db="EMBL/GenBank/DDBJ databases">
        <authorList>
            <person name="Alapati N."/>
            <person name="Amjadi S."/>
            <person name="Brashears C.B."/>
            <person name="Briell V.C."/>
            <person name="Cody B.J."/>
            <person name="Durham R.J."/>
            <person name="Griffin A.K."/>
            <person name="Henderson M.S."/>
            <person name="Interrante E.J."/>
            <person name="Killingsworth B.W."/>
            <person name="Kolar C.R."/>
            <person name="Lee T."/>
            <person name="Mundhenk S.E."/>
            <person name="Myers M.E."/>
            <person name="Olaniyan O.M."/>
            <person name="Orlando C.M."/>
            <person name="Peterson C.E."/>
            <person name="Riley B.C."/>
            <person name="Sawyer L.E."/>
            <person name="Simitzi N.J."/>
            <person name="St Cyr M.K."/>
            <person name="White R.K."/>
            <person name="Wu H."/>
            <person name="Adair T.L."/>
            <person name="Gibbon B.C."/>
            <person name="Buck G.A."/>
            <person name="Campbell R."/>
            <person name="Carvalho M.R."/>
            <person name="Duckworth R.A."/>
            <person name="Dunn T."/>
            <person name="Halpern C."/>
            <person name="Johnson A."/>
            <person name="Kiflezghi M.G."/>
            <person name="Lee V."/>
            <person name="Loviza R.A."/>
            <person name="Serrano M.G."/>
            <person name="Shah Z.V."/>
            <person name="Sharma K."/>
            <person name="Voegtly L.J."/>
            <person name="Walstead R."/>
            <person name="Wang Y.P."/>
            <person name="Bradley K.W."/>
            <person name="Clarke D.Q."/>
            <person name="Barker L.P."/>
            <person name="Bailey C."/>
            <person name="Asai D.J."/>
            <person name="Bowman C.A."/>
            <person name="Russell D.A."/>
            <person name="Pope W.H."/>
            <person name="Jacobs-Sera D."/>
            <person name="Hendrix R.W."/>
            <person name="Hatfull G.F."/>
        </authorList>
    </citation>
    <scope>NUCLEOTIDE SEQUENCE [LARGE SCALE GENOMIC DNA]</scope>
</reference>
<organism evidence="2 3">
    <name type="scientific">Mycobacterium phage Validus</name>
    <dbReference type="NCBI Taxonomy" id="1414747"/>
    <lineage>
        <taxon>Viruses</taxon>
        <taxon>Duplodnaviria</taxon>
        <taxon>Heunggongvirae</taxon>
        <taxon>Uroviricota</taxon>
        <taxon>Caudoviricetes</taxon>
        <taxon>Weiservirinae</taxon>
        <taxon>Anayavirus</taxon>
        <taxon>Anayavirus validus</taxon>
    </lineage>
</organism>
<accession>V5URL7</accession>
<keyword evidence="3" id="KW-1185">Reference proteome</keyword>